<feature type="domain" description="Peptidase M1 membrane alanine aminopeptidase" evidence="4">
    <location>
        <begin position="529"/>
        <end position="707"/>
    </location>
</feature>
<keyword evidence="3" id="KW-0812">Transmembrane</keyword>
<evidence type="ECO:0000256" key="3">
    <source>
        <dbReference type="SAM" id="Phobius"/>
    </source>
</evidence>
<feature type="binding site" evidence="2">
    <location>
        <position position="587"/>
    </location>
    <ligand>
        <name>Zn(2+)</name>
        <dbReference type="ChEBI" id="CHEBI:29105"/>
        <note>catalytic</note>
    </ligand>
</feature>
<proteinExistence type="predicted"/>
<dbReference type="GO" id="GO:0008270">
    <property type="term" value="F:zinc ion binding"/>
    <property type="evidence" value="ECO:0007669"/>
    <property type="project" value="InterPro"/>
</dbReference>
<evidence type="ECO:0000313" key="6">
    <source>
        <dbReference type="Proteomes" id="UP000824241"/>
    </source>
</evidence>
<dbReference type="SUPFAM" id="SSF55486">
    <property type="entry name" value="Metalloproteases ('zincins'), catalytic domain"/>
    <property type="match status" value="1"/>
</dbReference>
<dbReference type="InterPro" id="IPR034015">
    <property type="entry name" value="M1_LTA4H"/>
</dbReference>
<dbReference type="Pfam" id="PF01433">
    <property type="entry name" value="Peptidase_M1"/>
    <property type="match status" value="1"/>
</dbReference>
<dbReference type="GO" id="GO:0008237">
    <property type="term" value="F:metallopeptidase activity"/>
    <property type="evidence" value="ECO:0007669"/>
    <property type="project" value="InterPro"/>
</dbReference>
<keyword evidence="3" id="KW-0472">Membrane</keyword>
<feature type="transmembrane region" description="Helical" evidence="3">
    <location>
        <begin position="50"/>
        <end position="74"/>
    </location>
</feature>
<dbReference type="SUPFAM" id="SSF63737">
    <property type="entry name" value="Leukotriene A4 hydrolase N-terminal domain"/>
    <property type="match status" value="1"/>
</dbReference>
<accession>A0A9D1DXV8</accession>
<dbReference type="InterPro" id="IPR027268">
    <property type="entry name" value="Peptidase_M4/M1_CTD_sf"/>
</dbReference>
<organism evidence="5 6">
    <name type="scientific">Candidatus Faecivivens stercoravium</name>
    <dbReference type="NCBI Taxonomy" id="2840803"/>
    <lineage>
        <taxon>Bacteria</taxon>
        <taxon>Bacillati</taxon>
        <taxon>Bacillota</taxon>
        <taxon>Clostridia</taxon>
        <taxon>Eubacteriales</taxon>
        <taxon>Oscillospiraceae</taxon>
        <taxon>Oscillospiraceae incertae sedis</taxon>
        <taxon>Candidatus Faecivivens</taxon>
    </lineage>
</organism>
<keyword evidence="2" id="KW-0479">Metal-binding</keyword>
<keyword evidence="2" id="KW-0862">Zinc</keyword>
<dbReference type="Gene3D" id="1.10.390.10">
    <property type="entry name" value="Neutral Protease Domain 2"/>
    <property type="match status" value="1"/>
</dbReference>
<reference evidence="5" key="1">
    <citation type="submission" date="2020-10" db="EMBL/GenBank/DDBJ databases">
        <authorList>
            <person name="Gilroy R."/>
        </authorList>
    </citation>
    <scope>NUCLEOTIDE SEQUENCE</scope>
    <source>
        <strain evidence="5">CHK189-12415</strain>
    </source>
</reference>
<feature type="transmembrane region" description="Helical" evidence="3">
    <location>
        <begin position="95"/>
        <end position="118"/>
    </location>
</feature>
<keyword evidence="3" id="KW-1133">Transmembrane helix</keyword>
<comment type="caution">
    <text evidence="5">The sequence shown here is derived from an EMBL/GenBank/DDBJ whole genome shotgun (WGS) entry which is preliminary data.</text>
</comment>
<feature type="transmembrane region" description="Helical" evidence="3">
    <location>
        <begin position="168"/>
        <end position="191"/>
    </location>
</feature>
<dbReference type="PANTHER" id="PTHR45726">
    <property type="entry name" value="LEUKOTRIENE A-4 HYDROLASE"/>
    <property type="match status" value="1"/>
</dbReference>
<evidence type="ECO:0000259" key="4">
    <source>
        <dbReference type="Pfam" id="PF01433"/>
    </source>
</evidence>
<feature type="transmembrane region" description="Helical" evidence="3">
    <location>
        <begin position="253"/>
        <end position="275"/>
    </location>
</feature>
<dbReference type="InterPro" id="IPR014782">
    <property type="entry name" value="Peptidase_M1_dom"/>
</dbReference>
<feature type="active site" description="Proton acceptor" evidence="1">
    <location>
        <position position="588"/>
    </location>
</feature>
<dbReference type="Proteomes" id="UP000824241">
    <property type="component" value="Unassembled WGS sequence"/>
</dbReference>
<feature type="binding site" evidence="2">
    <location>
        <position position="591"/>
    </location>
    <ligand>
        <name>Zn(2+)</name>
        <dbReference type="ChEBI" id="CHEBI:29105"/>
        <note>catalytic</note>
    </ligand>
</feature>
<evidence type="ECO:0000256" key="1">
    <source>
        <dbReference type="PIRSR" id="PIRSR634015-1"/>
    </source>
</evidence>
<protein>
    <recommendedName>
        <fullName evidence="4">Peptidase M1 membrane alanine aminopeptidase domain-containing protein</fullName>
    </recommendedName>
</protein>
<dbReference type="PANTHER" id="PTHR45726:SF3">
    <property type="entry name" value="LEUKOTRIENE A-4 HYDROLASE"/>
    <property type="match status" value="1"/>
</dbReference>
<gene>
    <name evidence="5" type="ORF">IAB37_05310</name>
</gene>
<feature type="transmembrane region" description="Helical" evidence="3">
    <location>
        <begin position="138"/>
        <end position="161"/>
    </location>
</feature>
<comment type="cofactor">
    <cofactor evidence="2">
        <name>Zn(2+)</name>
        <dbReference type="ChEBI" id="CHEBI:29105"/>
    </cofactor>
    <text evidence="2">Binds 1 zinc ion per subunit.</text>
</comment>
<name>A0A9D1DXV8_9FIRM</name>
<evidence type="ECO:0000256" key="2">
    <source>
        <dbReference type="PIRSR" id="PIRSR634015-3"/>
    </source>
</evidence>
<reference evidence="5" key="2">
    <citation type="journal article" date="2021" name="PeerJ">
        <title>Extensive microbial diversity within the chicken gut microbiome revealed by metagenomics and culture.</title>
        <authorList>
            <person name="Gilroy R."/>
            <person name="Ravi A."/>
            <person name="Getino M."/>
            <person name="Pursley I."/>
            <person name="Horton D.L."/>
            <person name="Alikhan N.F."/>
            <person name="Baker D."/>
            <person name="Gharbi K."/>
            <person name="Hall N."/>
            <person name="Watson M."/>
            <person name="Adriaenssens E.M."/>
            <person name="Foster-Nyarko E."/>
            <person name="Jarju S."/>
            <person name="Secka A."/>
            <person name="Antonio M."/>
            <person name="Oren A."/>
            <person name="Chaudhuri R.R."/>
            <person name="La Ragione R."/>
            <person name="Hildebrand F."/>
            <person name="Pallen M.J."/>
        </authorList>
    </citation>
    <scope>NUCLEOTIDE SEQUENCE</scope>
    <source>
        <strain evidence="5">CHK189-12415</strain>
    </source>
</reference>
<feature type="transmembrane region" description="Helical" evidence="3">
    <location>
        <begin position="21"/>
        <end position="38"/>
    </location>
</feature>
<sequence>MSLVKLWPVEFARLSHAPLTRAAVFLSLLCPLLGYTFFTPAGEATDAALYLANPLLTGSLGMAFLFAALTLSACGRERKSGIEPLVAGIASPFSLYFAKVASLLTAAVLTAVAATILYLPSTALLLGGRFQIAEYLTFAGVFLLPMPVIAVLFGAGLYQLLRRFDLGFLLFAAFMILMVVFWSRGSYLGLWMDLGSTGVSDTLGNASIYRMAGYGRILWLLLAAAFWALSALFTRVYGKNGWRSLLLNLRRAYLPLAAGIMAGAGAVMAVFQPYMDHEQPLSLDESGAISTGGGMSVYVGEEAETVSLPVSSAELDLDFDTGAGTLRGTVRYRMTVPEAGSYTLEVATGCEVESVTVGGEPVPFTDLKNDYFVLMKDIVAQLPAGELEVEIAYRYHPQVAAGSEILSLYHEITPEYICLGGASLAPRFTDAAEAEGCRYTAEVSLPADMELISSGETAEKLEDDGDTAHWLAEGEGYSVSLFAGDYVRMQIPDTGFPVYFCYSRAYEEEFAGMDLKNLLSAVVNYCTAQYGALPYTEDYPLLIVMTSAHMMGGGASGNLSYMGETFFTSGNLQNPDKGATAAEVIAHEIIHQWWGIGQVVADPENSDWSSEALTCYATYRLMETLYGEEYAKKNYVEVWEAKYSQMRENFYIRNPQYLEMLPETQRASLDAMVFDANTYAKGPLQVLKAEERIGREALDEALRKLFTGGGTEMPPYITWQDFLDACGLTEADLSLEGGAQNG</sequence>
<dbReference type="InterPro" id="IPR042097">
    <property type="entry name" value="Aminopeptidase_N-like_N_sf"/>
</dbReference>
<feature type="transmembrane region" description="Helical" evidence="3">
    <location>
        <begin position="211"/>
        <end position="233"/>
    </location>
</feature>
<evidence type="ECO:0000313" key="5">
    <source>
        <dbReference type="EMBL" id="HIR60977.1"/>
    </source>
</evidence>
<dbReference type="AlphaFoldDB" id="A0A9D1DXV8"/>
<feature type="binding site" evidence="2">
    <location>
        <position position="611"/>
    </location>
    <ligand>
        <name>Zn(2+)</name>
        <dbReference type="ChEBI" id="CHEBI:29105"/>
        <note>catalytic</note>
    </ligand>
</feature>
<dbReference type="EMBL" id="DVHA01000171">
    <property type="protein sequence ID" value="HIR60977.1"/>
    <property type="molecule type" value="Genomic_DNA"/>
</dbReference>
<feature type="active site" description="Proton donor" evidence="1">
    <location>
        <position position="679"/>
    </location>
</feature>